<dbReference type="Proteomes" id="UP001597010">
    <property type="component" value="Unassembled WGS sequence"/>
</dbReference>
<gene>
    <name evidence="1" type="ORF">ACFQZX_04515</name>
</gene>
<evidence type="ECO:0000313" key="1">
    <source>
        <dbReference type="EMBL" id="MFD0792866.1"/>
    </source>
</evidence>
<evidence type="ECO:0000313" key="2">
    <source>
        <dbReference type="Proteomes" id="UP001597010"/>
    </source>
</evidence>
<reference evidence="2" key="1">
    <citation type="journal article" date="2019" name="Int. J. Syst. Evol. Microbiol.">
        <title>The Global Catalogue of Microorganisms (GCM) 10K type strain sequencing project: providing services to taxonomists for standard genome sequencing and annotation.</title>
        <authorList>
            <consortium name="The Broad Institute Genomics Platform"/>
            <consortium name="The Broad Institute Genome Sequencing Center for Infectious Disease"/>
            <person name="Wu L."/>
            <person name="Ma J."/>
        </authorList>
    </citation>
    <scope>NUCLEOTIDE SEQUENCE [LARGE SCALE GENOMIC DNA]</scope>
    <source>
        <strain evidence="2">CCUG 61484</strain>
    </source>
</reference>
<comment type="caution">
    <text evidence="1">The sequence shown here is derived from an EMBL/GenBank/DDBJ whole genome shotgun (WGS) entry which is preliminary data.</text>
</comment>
<organism evidence="1 2">
    <name type="scientific">Mucilaginibacter litoreus</name>
    <dbReference type="NCBI Taxonomy" id="1048221"/>
    <lineage>
        <taxon>Bacteria</taxon>
        <taxon>Pseudomonadati</taxon>
        <taxon>Bacteroidota</taxon>
        <taxon>Sphingobacteriia</taxon>
        <taxon>Sphingobacteriales</taxon>
        <taxon>Sphingobacteriaceae</taxon>
        <taxon>Mucilaginibacter</taxon>
    </lineage>
</organism>
<accession>A0ABW3APB8</accession>
<dbReference type="SUPFAM" id="SSF82185">
    <property type="entry name" value="Histone H3 K4-specific methyltransferase SET7/9 N-terminal domain"/>
    <property type="match status" value="1"/>
</dbReference>
<proteinExistence type="predicted"/>
<keyword evidence="2" id="KW-1185">Reference proteome</keyword>
<protein>
    <submittedName>
        <fullName evidence="1">Toxin-antitoxin system YwqK family antitoxin</fullName>
    </submittedName>
</protein>
<dbReference type="Gene3D" id="2.20.110.10">
    <property type="entry name" value="Histone H3 K4-specific methyltransferase SET7/9 N-terminal domain"/>
    <property type="match status" value="1"/>
</dbReference>
<sequence length="232" mass="26162">MPNRYLVIFLYLFIPLYGFSQQTLKVTKKVSDDVKEVYHVLASDGRTKTGLYQAFYKNKTVVANGGYSNGKRTGVWQFYNRNGKVVQSYNFDRNQLYYEAPEDTTSSLHYAVDKQLDSASVVTKPVKIGGVYFGYLPYVSLFKIPGQLSELNRDAMTAVVELLISPGGRLADYKVHLYYTVLAQNVAEIPMNLKLPDPNDLTFTPATLNGVPITSRVLIRCKVKSNGRLDFN</sequence>
<dbReference type="RefSeq" id="WP_377111796.1">
    <property type="nucleotide sequence ID" value="NZ_JBHTHZ010000002.1"/>
</dbReference>
<dbReference type="EMBL" id="JBHTHZ010000002">
    <property type="protein sequence ID" value="MFD0792866.1"/>
    <property type="molecule type" value="Genomic_DNA"/>
</dbReference>
<name>A0ABW3APB8_9SPHI</name>